<evidence type="ECO:0000256" key="1">
    <source>
        <dbReference type="ARBA" id="ARBA00022490"/>
    </source>
</evidence>
<keyword evidence="4 5" id="KW-0648">Protein biosynthesis</keyword>
<dbReference type="STRING" id="106549.A0A540KLU2"/>
<gene>
    <name evidence="9" type="ORF">C1H46_039270</name>
</gene>
<comment type="subcellular location">
    <subcellularLocation>
        <location evidence="5">Cytoplasm</location>
    </subcellularLocation>
</comment>
<dbReference type="GO" id="GO:0016282">
    <property type="term" value="C:eukaryotic 43S preinitiation complex"/>
    <property type="evidence" value="ECO:0007669"/>
    <property type="project" value="UniProtKB-UniRule"/>
</dbReference>
<dbReference type="GO" id="GO:0001732">
    <property type="term" value="P:formation of cytoplasmic translation initiation complex"/>
    <property type="evidence" value="ECO:0007669"/>
    <property type="project" value="UniProtKB-UniRule"/>
</dbReference>
<dbReference type="GO" id="GO:0005852">
    <property type="term" value="C:eukaryotic translation initiation factor 3 complex"/>
    <property type="evidence" value="ECO:0007669"/>
    <property type="project" value="UniProtKB-UniRule"/>
</dbReference>
<dbReference type="EMBL" id="VIEB01001120">
    <property type="protein sequence ID" value="TQD75195.1"/>
    <property type="molecule type" value="Genomic_DNA"/>
</dbReference>
<comment type="subunit">
    <text evidence="5">Component of the eukaryotic translation initiation factor 3 (eIF-3) complex.</text>
</comment>
<protein>
    <recommendedName>
        <fullName evidence="5">Eukaryotic translation initiation factor 3 subunit G</fullName>
        <shortName evidence="5">eIF3g</shortName>
    </recommendedName>
    <alternativeName>
        <fullName evidence="5">Eukaryotic translation initiation factor 3 RNA-binding subunit</fullName>
        <shortName evidence="5">eIF-3 RNA-binding subunit</shortName>
    </alternativeName>
    <alternativeName>
        <fullName evidence="5">Eukaryotic translation initiation factor 3 subunit 4</fullName>
    </alternativeName>
</protein>
<keyword evidence="10" id="KW-1185">Reference proteome</keyword>
<dbReference type="InterPro" id="IPR017334">
    <property type="entry name" value="eIF3_g"/>
</dbReference>
<keyword evidence="1 5" id="KW-0963">Cytoplasm</keyword>
<evidence type="ECO:0000256" key="5">
    <source>
        <dbReference type="HAMAP-Rule" id="MF_03006"/>
    </source>
</evidence>
<dbReference type="CDD" id="cd12408">
    <property type="entry name" value="RRM_eIF3G_like"/>
    <property type="match status" value="1"/>
</dbReference>
<dbReference type="PROSITE" id="PS50102">
    <property type="entry name" value="RRM"/>
    <property type="match status" value="1"/>
</dbReference>
<dbReference type="InterPro" id="IPR000504">
    <property type="entry name" value="RRM_dom"/>
</dbReference>
<comment type="similarity">
    <text evidence="5">Belongs to the eIF-3 subunit G family.</text>
</comment>
<evidence type="ECO:0000256" key="7">
    <source>
        <dbReference type="SAM" id="MobiDB-lite"/>
    </source>
</evidence>
<evidence type="ECO:0000313" key="9">
    <source>
        <dbReference type="EMBL" id="TQD75195.1"/>
    </source>
</evidence>
<feature type="domain" description="RRM" evidence="8">
    <location>
        <begin position="189"/>
        <end position="267"/>
    </location>
</feature>
<dbReference type="Pfam" id="PF00076">
    <property type="entry name" value="RRM_1"/>
    <property type="match status" value="1"/>
</dbReference>
<sequence>MTQQPSNLRWGELEDEDGEEDLTFLLPPKQVIGPDKNGIKKVIEYKIKEDGTKVKITTNIQRVVERRLWAKFGDAAPVNKGAGDRGVVDDSLTMVSTEEIVLERPRAPGSKTAGGEALGDGLGKGGEIKLCRTCGKKGDHWTAHCPNKDLAPQDPEPFTDHKRPTSGHGKYMPPNKNASGDMRRRNDDNSVRVSNLSEDTQEADLHELFRPFGPVTRAHVVRDKTTSVSRGFGFVEFVSRDDAQRAINKLDGYGYDNLILRVEWAPPKAK</sequence>
<reference evidence="9 10" key="1">
    <citation type="journal article" date="2019" name="G3 (Bethesda)">
        <title>Sequencing of a Wild Apple (Malus baccata) Genome Unravels the Differences Between Cultivated and Wild Apple Species Regarding Disease Resistance and Cold Tolerance.</title>
        <authorList>
            <person name="Chen X."/>
        </authorList>
    </citation>
    <scope>NUCLEOTIDE SEQUENCE [LARGE SCALE GENOMIC DNA]</scope>
    <source>
        <strain evidence="10">cv. Shandingzi</strain>
        <tissue evidence="9">Leaves</tissue>
    </source>
</reference>
<dbReference type="Gene3D" id="3.30.70.330">
    <property type="match status" value="1"/>
</dbReference>
<dbReference type="AlphaFoldDB" id="A0A540KLU2"/>
<dbReference type="HAMAP" id="MF_03006">
    <property type="entry name" value="eIF3g"/>
    <property type="match status" value="1"/>
</dbReference>
<keyword evidence="2 5" id="KW-0396">Initiation factor</keyword>
<dbReference type="PANTHER" id="PTHR10352">
    <property type="entry name" value="EUKARYOTIC TRANSLATION INITIATION FACTOR 3 SUBUNIT G"/>
    <property type="match status" value="1"/>
</dbReference>
<proteinExistence type="inferred from homology"/>
<organism evidence="9 10">
    <name type="scientific">Malus baccata</name>
    <name type="common">Siberian crab apple</name>
    <name type="synonym">Pyrus baccata</name>
    <dbReference type="NCBI Taxonomy" id="106549"/>
    <lineage>
        <taxon>Eukaryota</taxon>
        <taxon>Viridiplantae</taxon>
        <taxon>Streptophyta</taxon>
        <taxon>Embryophyta</taxon>
        <taxon>Tracheophyta</taxon>
        <taxon>Spermatophyta</taxon>
        <taxon>Magnoliopsida</taxon>
        <taxon>eudicotyledons</taxon>
        <taxon>Gunneridae</taxon>
        <taxon>Pentapetalae</taxon>
        <taxon>rosids</taxon>
        <taxon>fabids</taxon>
        <taxon>Rosales</taxon>
        <taxon>Rosaceae</taxon>
        <taxon>Amygdaloideae</taxon>
        <taxon>Maleae</taxon>
        <taxon>Malus</taxon>
    </lineage>
</organism>
<dbReference type="GO" id="GO:0003743">
    <property type="term" value="F:translation initiation factor activity"/>
    <property type="evidence" value="ECO:0007669"/>
    <property type="project" value="UniProtKB-UniRule"/>
</dbReference>
<evidence type="ECO:0000259" key="8">
    <source>
        <dbReference type="PROSITE" id="PS50102"/>
    </source>
</evidence>
<dbReference type="InterPro" id="IPR024675">
    <property type="entry name" value="eIF3g_N"/>
</dbReference>
<evidence type="ECO:0000256" key="2">
    <source>
        <dbReference type="ARBA" id="ARBA00022540"/>
    </source>
</evidence>
<name>A0A540KLU2_MALBA</name>
<keyword evidence="3 6" id="KW-0694">RNA-binding</keyword>
<comment type="function">
    <text evidence="5">RNA-binding component of the eukaryotic translation initiation factor 3 (eIF-3) complex, which is involved in protein synthesis of a specialized repertoire of mRNAs and, together with other initiation factors, stimulates binding of mRNA and methionyl-tRNAi to the 40S ribosome. The eIF-3 complex specifically targets and initiates translation of a subset of mRNAs involved in cell proliferation. This subunit can bind 18S rRNA.</text>
</comment>
<evidence type="ECO:0000313" key="10">
    <source>
        <dbReference type="Proteomes" id="UP000315295"/>
    </source>
</evidence>
<dbReference type="InterPro" id="IPR012677">
    <property type="entry name" value="Nucleotide-bd_a/b_plait_sf"/>
</dbReference>
<dbReference type="GO" id="GO:0003723">
    <property type="term" value="F:RNA binding"/>
    <property type="evidence" value="ECO:0007669"/>
    <property type="project" value="UniProtKB-UniRule"/>
</dbReference>
<dbReference type="Proteomes" id="UP000315295">
    <property type="component" value="Unassembled WGS sequence"/>
</dbReference>
<accession>A0A540KLU2</accession>
<feature type="region of interest" description="Disordered" evidence="7">
    <location>
        <begin position="147"/>
        <end position="188"/>
    </location>
</feature>
<dbReference type="Pfam" id="PF12353">
    <property type="entry name" value="eIF3g"/>
    <property type="match status" value="1"/>
</dbReference>
<comment type="caution">
    <text evidence="9">The sequence shown here is derived from an EMBL/GenBank/DDBJ whole genome shotgun (WGS) entry which is preliminary data.</text>
</comment>
<dbReference type="InterPro" id="IPR034240">
    <property type="entry name" value="eIF3G_RRM"/>
</dbReference>
<evidence type="ECO:0000256" key="4">
    <source>
        <dbReference type="ARBA" id="ARBA00022917"/>
    </source>
</evidence>
<dbReference type="SUPFAM" id="SSF54928">
    <property type="entry name" value="RNA-binding domain, RBD"/>
    <property type="match status" value="1"/>
</dbReference>
<dbReference type="SMART" id="SM00360">
    <property type="entry name" value="RRM"/>
    <property type="match status" value="1"/>
</dbReference>
<evidence type="ECO:0000256" key="6">
    <source>
        <dbReference type="PROSITE-ProRule" id="PRU00176"/>
    </source>
</evidence>
<dbReference type="GO" id="GO:0033290">
    <property type="term" value="C:eukaryotic 48S preinitiation complex"/>
    <property type="evidence" value="ECO:0007669"/>
    <property type="project" value="UniProtKB-UniRule"/>
</dbReference>
<dbReference type="InterPro" id="IPR035979">
    <property type="entry name" value="RBD_domain_sf"/>
</dbReference>
<dbReference type="PIRSF" id="PIRSF037949">
    <property type="entry name" value="Transl_init_eIF-3_RNA-bind"/>
    <property type="match status" value="1"/>
</dbReference>
<evidence type="ECO:0000256" key="3">
    <source>
        <dbReference type="ARBA" id="ARBA00022884"/>
    </source>
</evidence>